<gene>
    <name evidence="6" type="ORF">UBAL3_95680060</name>
</gene>
<keyword evidence="1" id="KW-0328">Glycosyltransferase</keyword>
<organism evidence="6 7">
    <name type="scientific">Leptospirillum ferrodiazotrophum</name>
    <dbReference type="NCBI Taxonomy" id="412449"/>
    <lineage>
        <taxon>Bacteria</taxon>
        <taxon>Pseudomonadati</taxon>
        <taxon>Nitrospirota</taxon>
        <taxon>Nitrospiria</taxon>
        <taxon>Nitrospirales</taxon>
        <taxon>Nitrospiraceae</taxon>
        <taxon>Leptospirillum</taxon>
    </lineage>
</organism>
<dbReference type="NCBIfam" id="TIGR02195">
    <property type="entry name" value="heptsyl_trn_II"/>
    <property type="match status" value="1"/>
</dbReference>
<evidence type="ECO:0000256" key="3">
    <source>
        <dbReference type="ARBA" id="ARBA00043995"/>
    </source>
</evidence>
<dbReference type="SUPFAM" id="SSF53756">
    <property type="entry name" value="UDP-Glycosyltransferase/glycogen phosphorylase"/>
    <property type="match status" value="1"/>
</dbReference>
<evidence type="ECO:0000256" key="1">
    <source>
        <dbReference type="ARBA" id="ARBA00022676"/>
    </source>
</evidence>
<accession>C6I0G8</accession>
<protein>
    <recommendedName>
        <fullName evidence="4">lipopolysaccharide heptosyltransferase II</fullName>
        <ecNumber evidence="4">2.4.99.24</ecNumber>
    </recommendedName>
</protein>
<dbReference type="Gene3D" id="3.40.50.2000">
    <property type="entry name" value="Glycogen Phosphorylase B"/>
    <property type="match status" value="2"/>
</dbReference>
<dbReference type="AlphaFoldDB" id="C6I0G8"/>
<dbReference type="InterPro" id="IPR011910">
    <property type="entry name" value="RfaF"/>
</dbReference>
<evidence type="ECO:0000256" key="4">
    <source>
        <dbReference type="ARBA" id="ARBA00044042"/>
    </source>
</evidence>
<dbReference type="GO" id="GO:0005829">
    <property type="term" value="C:cytosol"/>
    <property type="evidence" value="ECO:0007669"/>
    <property type="project" value="TreeGrafter"/>
</dbReference>
<dbReference type="EC" id="2.4.99.24" evidence="4"/>
<name>C6I0G8_9BACT</name>
<comment type="similarity">
    <text evidence="3">Belongs to the glycosyltransferase 9 family.</text>
</comment>
<keyword evidence="2 6" id="KW-0808">Transferase</keyword>
<dbReference type="Pfam" id="PF01075">
    <property type="entry name" value="Glyco_transf_9"/>
    <property type="match status" value="1"/>
</dbReference>
<sequence length="346" mass="37241">MREAAKGSRIYVRGLNWIGDAVLSLGALQGLKAVRPDLSIAVGAPEATADVYRLSPAVDRVLPLSPRGRSPGPFTRGIRERFDLAIVLPRSFSSAFDSLFLAPRRVGFSSEGRSLLLTESLSYAAWKVQGLHQSTYYEALVREVDPRATFLPPRLAFSPEQEEKARTRLLEISPSRGPVLAVNPGAFYGRAKTWPTAHFLRLLEDLLKARPDLTVVLFSGKADRPLARALEEGIDSPRLVSLAGALSLAESAALLARCTLLLTNDSGMMHLGGAAGLPGFALFGPTDPGATGPVPGPTGRCVTVLIHKVACAPCRLRECPIDHRCMEGLSPSLVGEEILRLLPEPR</sequence>
<dbReference type="InterPro" id="IPR051199">
    <property type="entry name" value="LPS_LOS_Heptosyltrfase"/>
</dbReference>
<reference evidence="6 7" key="1">
    <citation type="journal article" date="2009" name="Appl. Environ. Microbiol.">
        <title>Community genomic and proteomic analyses of chemoautotrophic iron-oxidizing "Leptospirillum rubarum" (Group II) and "Leptospirillum ferrodiazotrophum" (Group III) bacteria in acid mine drainage biofilms.</title>
        <authorList>
            <person name="Goltsman D.S."/>
            <person name="Denef V.J."/>
            <person name="Singer S.W."/>
            <person name="VerBerkmoes N.C."/>
            <person name="Lefsrud M."/>
            <person name="Mueller R.S."/>
            <person name="Dick G.J."/>
            <person name="Sun C.L."/>
            <person name="Wheeler K.E."/>
            <person name="Zemla A."/>
            <person name="Baker B.J."/>
            <person name="Hauser L."/>
            <person name="Land M."/>
            <person name="Shah M.B."/>
            <person name="Thelen M.P."/>
            <person name="Hettich R.L."/>
            <person name="Banfield J.F."/>
        </authorList>
    </citation>
    <scope>NUCLEOTIDE SEQUENCE [LARGE SCALE GENOMIC DNA]</scope>
</reference>
<dbReference type="PANTHER" id="PTHR30160:SF7">
    <property type="entry name" value="ADP-HEPTOSE--LPS HEPTOSYLTRANSFERASE 2"/>
    <property type="match status" value="1"/>
</dbReference>
<comment type="catalytic activity">
    <reaction evidence="5">
        <text>an L-alpha-D-Hep-(1-&gt;5)-[alpha-Kdo-(2-&gt;4)]-alpha-Kdo-(2-&gt;6)-lipid A + ADP-L-glycero-beta-D-manno-heptose = an L-alpha-D-Hep-(1-&gt;3)-L-alpha-D-Hep-(1-&gt;5)-[alpha-Kdo-(2-&gt;4)]-alpha-Kdo-(2-&gt;6)-lipid A + ADP + H(+)</text>
        <dbReference type="Rhea" id="RHEA:74071"/>
        <dbReference type="ChEBI" id="CHEBI:15378"/>
        <dbReference type="ChEBI" id="CHEBI:61506"/>
        <dbReference type="ChEBI" id="CHEBI:193068"/>
        <dbReference type="ChEBI" id="CHEBI:193069"/>
        <dbReference type="ChEBI" id="CHEBI:456216"/>
        <dbReference type="EC" id="2.4.99.24"/>
    </reaction>
</comment>
<dbReference type="GO" id="GO:0009244">
    <property type="term" value="P:lipopolysaccharide core region biosynthetic process"/>
    <property type="evidence" value="ECO:0007669"/>
    <property type="project" value="TreeGrafter"/>
</dbReference>
<evidence type="ECO:0000256" key="5">
    <source>
        <dbReference type="ARBA" id="ARBA00047503"/>
    </source>
</evidence>
<evidence type="ECO:0000313" key="7">
    <source>
        <dbReference type="Proteomes" id="UP000009374"/>
    </source>
</evidence>
<evidence type="ECO:0000313" key="6">
    <source>
        <dbReference type="EMBL" id="EES51623.1"/>
    </source>
</evidence>
<dbReference type="Proteomes" id="UP000009374">
    <property type="component" value="Unassembled WGS sequence"/>
</dbReference>
<dbReference type="EMBL" id="GG693887">
    <property type="protein sequence ID" value="EES51623.1"/>
    <property type="molecule type" value="Genomic_DNA"/>
</dbReference>
<dbReference type="InterPro" id="IPR002201">
    <property type="entry name" value="Glyco_trans_9"/>
</dbReference>
<dbReference type="PANTHER" id="PTHR30160">
    <property type="entry name" value="TETRAACYLDISACCHARIDE 4'-KINASE-RELATED"/>
    <property type="match status" value="1"/>
</dbReference>
<keyword evidence="7" id="KW-1185">Reference proteome</keyword>
<evidence type="ECO:0000256" key="2">
    <source>
        <dbReference type="ARBA" id="ARBA00022679"/>
    </source>
</evidence>
<proteinExistence type="inferred from homology"/>
<dbReference type="GO" id="GO:0008713">
    <property type="term" value="F:ADP-heptose-lipopolysaccharide heptosyltransferase activity"/>
    <property type="evidence" value="ECO:0007669"/>
    <property type="project" value="UniProtKB-EC"/>
</dbReference>
<dbReference type="CDD" id="cd03789">
    <property type="entry name" value="GT9_LPS_heptosyltransferase"/>
    <property type="match status" value="1"/>
</dbReference>